<evidence type="ECO:0000313" key="3">
    <source>
        <dbReference type="EMBL" id="KAF0032216.1"/>
    </source>
</evidence>
<sequence>MQVKLAGIGAVEDVLPGSCSEEVDSIRTQRLPTSCPHISCDEGAGEGLPVWRGEKSHKSSQKINEEDDQLSLGSSNMEDDMMQDELAPSGDANLDLILKELRDFRKDSNQQLIGIKEDINKIHQRMEEAEEQINTAETRIQS</sequence>
<feature type="region of interest" description="Disordered" evidence="2">
    <location>
        <begin position="52"/>
        <end position="76"/>
    </location>
</feature>
<gene>
    <name evidence="3" type="ORF">F2P81_014506</name>
</gene>
<comment type="caution">
    <text evidence="3">The sequence shown here is derived from an EMBL/GenBank/DDBJ whole genome shotgun (WGS) entry which is preliminary data.</text>
</comment>
<dbReference type="EMBL" id="VEVO01000013">
    <property type="protein sequence ID" value="KAF0032216.1"/>
    <property type="molecule type" value="Genomic_DNA"/>
</dbReference>
<feature type="coiled-coil region" evidence="1">
    <location>
        <begin position="112"/>
        <end position="139"/>
    </location>
</feature>
<evidence type="ECO:0000313" key="4">
    <source>
        <dbReference type="Proteomes" id="UP000438429"/>
    </source>
</evidence>
<evidence type="ECO:0000256" key="1">
    <source>
        <dbReference type="SAM" id="Coils"/>
    </source>
</evidence>
<dbReference type="Proteomes" id="UP000438429">
    <property type="component" value="Unassembled WGS sequence"/>
</dbReference>
<proteinExistence type="predicted"/>
<name>A0A6A4SAI9_SCOMX</name>
<protein>
    <submittedName>
        <fullName evidence="3">Uncharacterized protein</fullName>
    </submittedName>
</protein>
<reference evidence="3 4" key="1">
    <citation type="submission" date="2019-06" db="EMBL/GenBank/DDBJ databases">
        <title>Draft genomes of female and male turbot (Scophthalmus maximus).</title>
        <authorList>
            <person name="Xu H."/>
            <person name="Xu X.-W."/>
            <person name="Shao C."/>
            <person name="Chen S."/>
        </authorList>
    </citation>
    <scope>NUCLEOTIDE SEQUENCE [LARGE SCALE GENOMIC DNA]</scope>
    <source>
        <strain evidence="3">Ysfricsl-2016a</strain>
        <tissue evidence="3">Blood</tissue>
    </source>
</reference>
<keyword evidence="1" id="KW-0175">Coiled coil</keyword>
<accession>A0A6A4SAI9</accession>
<dbReference type="AlphaFoldDB" id="A0A6A4SAI9"/>
<organism evidence="3 4">
    <name type="scientific">Scophthalmus maximus</name>
    <name type="common">Turbot</name>
    <name type="synonym">Psetta maxima</name>
    <dbReference type="NCBI Taxonomy" id="52904"/>
    <lineage>
        <taxon>Eukaryota</taxon>
        <taxon>Metazoa</taxon>
        <taxon>Chordata</taxon>
        <taxon>Craniata</taxon>
        <taxon>Vertebrata</taxon>
        <taxon>Euteleostomi</taxon>
        <taxon>Actinopterygii</taxon>
        <taxon>Neopterygii</taxon>
        <taxon>Teleostei</taxon>
        <taxon>Neoteleostei</taxon>
        <taxon>Acanthomorphata</taxon>
        <taxon>Carangaria</taxon>
        <taxon>Pleuronectiformes</taxon>
        <taxon>Pleuronectoidei</taxon>
        <taxon>Scophthalmidae</taxon>
        <taxon>Scophthalmus</taxon>
    </lineage>
</organism>
<evidence type="ECO:0000256" key="2">
    <source>
        <dbReference type="SAM" id="MobiDB-lite"/>
    </source>
</evidence>